<accession>A0ACB8F4F2</accession>
<organism evidence="1 2">
    <name type="scientific">Sphaerodactylus townsendi</name>
    <dbReference type="NCBI Taxonomy" id="933632"/>
    <lineage>
        <taxon>Eukaryota</taxon>
        <taxon>Metazoa</taxon>
        <taxon>Chordata</taxon>
        <taxon>Craniata</taxon>
        <taxon>Vertebrata</taxon>
        <taxon>Euteleostomi</taxon>
        <taxon>Lepidosauria</taxon>
        <taxon>Squamata</taxon>
        <taxon>Bifurcata</taxon>
        <taxon>Gekkota</taxon>
        <taxon>Sphaerodactylidae</taxon>
        <taxon>Sphaerodactylus</taxon>
    </lineage>
</organism>
<proteinExistence type="predicted"/>
<protein>
    <submittedName>
        <fullName evidence="1">Uncharacterized protein</fullName>
    </submittedName>
</protein>
<reference evidence="1" key="1">
    <citation type="submission" date="2021-08" db="EMBL/GenBank/DDBJ databases">
        <title>The first chromosome-level gecko genome reveals the dynamic sex chromosomes of Neotropical dwarf geckos (Sphaerodactylidae: Sphaerodactylus).</title>
        <authorList>
            <person name="Pinto B.J."/>
            <person name="Keating S.E."/>
            <person name="Gamble T."/>
        </authorList>
    </citation>
    <scope>NUCLEOTIDE SEQUENCE</scope>
    <source>
        <strain evidence="1">TG3544</strain>
    </source>
</reference>
<evidence type="ECO:0000313" key="2">
    <source>
        <dbReference type="Proteomes" id="UP000827872"/>
    </source>
</evidence>
<evidence type="ECO:0000313" key="1">
    <source>
        <dbReference type="EMBL" id="KAH8000012.1"/>
    </source>
</evidence>
<dbReference type="Proteomes" id="UP000827872">
    <property type="component" value="Linkage Group LG05"/>
</dbReference>
<sequence length="469" mass="52365">MGSAGEDAAAPAHPRTGVRVNKRGVKPFPRRCRKPLPGWLRKRDLSSSSKQARKEEDHKRWTVILFGGILLSIDVALGTLEDNCNCSTTTSFQEFQAAVIPEMCCLNFTGYKIGSLDWSLFNRVASLRELYLSNCSISDIFNASDDSSTLEILYLDHNQLKRLPGSFLRNAPNLRVIELKNNQLQGLPESFLKASDQIKEIHLDFNNLSSLPSEIFKPSLFTLGLANNSWDCTCTLLGSLERYLNVPFNSEVVCSSPKHFSGRNMKTIPKQELCQTYKLTALFICLPLVALLTLITWCFCKQKKETGYALRDGKECQLATVESNGAKKLGEHNCYNPCELSAVTAAENEKNIFLRNQVLLKPSTALLGSSRDLYEEVEIKLGASDDSFIQAKEGSLDQEILGAKELMVAEEGFLAAEPEAETVSVTDVLKDSADREKLYMNHSVDYYNLVPGIELEDSDHMEYENVDLC</sequence>
<keyword evidence="2" id="KW-1185">Reference proteome</keyword>
<comment type="caution">
    <text evidence="1">The sequence shown here is derived from an EMBL/GenBank/DDBJ whole genome shotgun (WGS) entry which is preliminary data.</text>
</comment>
<dbReference type="EMBL" id="CM037618">
    <property type="protein sequence ID" value="KAH8000012.1"/>
    <property type="molecule type" value="Genomic_DNA"/>
</dbReference>
<name>A0ACB8F4F2_9SAUR</name>
<gene>
    <name evidence="1" type="ORF">K3G42_021645</name>
</gene>